<dbReference type="InterPro" id="IPR044716">
    <property type="entry name" value="LEUNIG-like"/>
</dbReference>
<dbReference type="Proteomes" id="UP000436088">
    <property type="component" value="Unassembled WGS sequence"/>
</dbReference>
<feature type="repeat" description="WD" evidence="3">
    <location>
        <begin position="217"/>
        <end position="258"/>
    </location>
</feature>
<evidence type="ECO:0000256" key="4">
    <source>
        <dbReference type="SAM" id="MobiDB-lite"/>
    </source>
</evidence>
<dbReference type="Pfam" id="PF00400">
    <property type="entry name" value="WD40"/>
    <property type="match status" value="3"/>
</dbReference>
<feature type="compositionally biased region" description="Basic and acidic residues" evidence="4">
    <location>
        <begin position="11"/>
        <end position="23"/>
    </location>
</feature>
<protein>
    <submittedName>
        <fullName evidence="5">Detected protein of confused Function</fullName>
    </submittedName>
</protein>
<dbReference type="GO" id="GO:0003714">
    <property type="term" value="F:transcription corepressor activity"/>
    <property type="evidence" value="ECO:0007669"/>
    <property type="project" value="InterPro"/>
</dbReference>
<dbReference type="InterPro" id="IPR019775">
    <property type="entry name" value="WD40_repeat_CS"/>
</dbReference>
<evidence type="ECO:0000256" key="1">
    <source>
        <dbReference type="ARBA" id="ARBA00022574"/>
    </source>
</evidence>
<keyword evidence="1 3" id="KW-0853">WD repeat</keyword>
<keyword evidence="6" id="KW-1185">Reference proteome</keyword>
<feature type="region of interest" description="Disordered" evidence="4">
    <location>
        <begin position="1"/>
        <end position="23"/>
    </location>
</feature>
<evidence type="ECO:0000256" key="3">
    <source>
        <dbReference type="PROSITE-ProRule" id="PRU00221"/>
    </source>
</evidence>
<dbReference type="InterPro" id="IPR036322">
    <property type="entry name" value="WD40_repeat_dom_sf"/>
</dbReference>
<proteinExistence type="predicted"/>
<dbReference type="PROSITE" id="PS00678">
    <property type="entry name" value="WD_REPEATS_1"/>
    <property type="match status" value="1"/>
</dbReference>
<dbReference type="InterPro" id="IPR015943">
    <property type="entry name" value="WD40/YVTN_repeat-like_dom_sf"/>
</dbReference>
<dbReference type="EMBL" id="VEPZ02001766">
    <property type="protein sequence ID" value="KAE8656405.1"/>
    <property type="molecule type" value="Genomic_DNA"/>
</dbReference>
<dbReference type="PANTHER" id="PTHR44376">
    <property type="entry name" value="TRANSCRIPTIONAL REGULATOR OF FILAMENTOUS GROWTH FLO8"/>
    <property type="match status" value="1"/>
</dbReference>
<dbReference type="PROSITE" id="PS50082">
    <property type="entry name" value="WD_REPEATS_2"/>
    <property type="match status" value="2"/>
</dbReference>
<accession>A0A6A2WK45</accession>
<reference evidence="5" key="1">
    <citation type="submission" date="2019-09" db="EMBL/GenBank/DDBJ databases">
        <title>Draft genome information of white flower Hibiscus syriacus.</title>
        <authorList>
            <person name="Kim Y.-M."/>
        </authorList>
    </citation>
    <scope>NUCLEOTIDE SEQUENCE [LARGE SCALE GENOMIC DNA]</scope>
    <source>
        <strain evidence="5">YM2019G1</strain>
    </source>
</reference>
<feature type="compositionally biased region" description="Polar residues" evidence="4">
    <location>
        <begin position="1"/>
        <end position="10"/>
    </location>
</feature>
<gene>
    <name evidence="5" type="ORF">F3Y22_tig00117001pilonHSYRG00025</name>
</gene>
<evidence type="ECO:0000313" key="5">
    <source>
        <dbReference type="EMBL" id="KAE8656405.1"/>
    </source>
</evidence>
<feature type="repeat" description="WD" evidence="3">
    <location>
        <begin position="276"/>
        <end position="318"/>
    </location>
</feature>
<dbReference type="AlphaFoldDB" id="A0A6A2WK45"/>
<keyword evidence="2" id="KW-0677">Repeat</keyword>
<dbReference type="InterPro" id="IPR001680">
    <property type="entry name" value="WD40_rpt"/>
</dbReference>
<dbReference type="SUPFAM" id="SSF50978">
    <property type="entry name" value="WD40 repeat-like"/>
    <property type="match status" value="1"/>
</dbReference>
<sequence length="454" mass="51092">MLLTRQTKLQGHSEAETSIEAEKMEDQSQNLGPMFLPQLMINWQMARQVPIPRYSDSSNLLLEINQEQIQGSNLGITFPINSVTPYGAQKGKLPITSPHDAGLIKSMDPAPLNGWPFDMTIQTAQMEHQNHYNLLQQLQDNIKAEEYKPVDDTVDSFLSHDDDVVDNPSTPFKILRHRSSWLNKTNSSRSTMKAFSGVLLHQTWCRLCFTFEEVSCLHSSKSKVLSCHFSSDGKFLGSAEDKKKVLIWNLETLDFVRTSEGHSLLITDPRKSLFKLVGHAEQVLSLDFHPRKVDLLCSCDSNNEMRLWNINQRTCINVSKPGLGKLIATASGNVVNVIDVETNKPQFCLKGHDKDVLSICWDPCGKYIASISEDSARVWSVSGGEWLHDLFSTGNKFQSCTFHPTYSQLLVIGGYQIISQNKKLMTTRVKSRDKYRAEDCPLSGEVNRSIGILA</sequence>
<evidence type="ECO:0000256" key="2">
    <source>
        <dbReference type="ARBA" id="ARBA00022737"/>
    </source>
</evidence>
<name>A0A6A2WK45_HIBSY</name>
<comment type="caution">
    <text evidence="5">The sequence shown here is derived from an EMBL/GenBank/DDBJ whole genome shotgun (WGS) entry which is preliminary data.</text>
</comment>
<dbReference type="Gene3D" id="2.130.10.10">
    <property type="entry name" value="YVTN repeat-like/Quinoprotein amine dehydrogenase"/>
    <property type="match status" value="2"/>
</dbReference>
<dbReference type="PANTHER" id="PTHR44376:SF8">
    <property type="entry name" value="TRANSCRIPTIONAL COREPRESSOR LEUNIG-LIKE"/>
    <property type="match status" value="1"/>
</dbReference>
<evidence type="ECO:0000313" key="6">
    <source>
        <dbReference type="Proteomes" id="UP000436088"/>
    </source>
</evidence>
<dbReference type="SMART" id="SM00320">
    <property type="entry name" value="WD40"/>
    <property type="match status" value="3"/>
</dbReference>
<organism evidence="5 6">
    <name type="scientific">Hibiscus syriacus</name>
    <name type="common">Rose of Sharon</name>
    <dbReference type="NCBI Taxonomy" id="106335"/>
    <lineage>
        <taxon>Eukaryota</taxon>
        <taxon>Viridiplantae</taxon>
        <taxon>Streptophyta</taxon>
        <taxon>Embryophyta</taxon>
        <taxon>Tracheophyta</taxon>
        <taxon>Spermatophyta</taxon>
        <taxon>Magnoliopsida</taxon>
        <taxon>eudicotyledons</taxon>
        <taxon>Gunneridae</taxon>
        <taxon>Pentapetalae</taxon>
        <taxon>rosids</taxon>
        <taxon>malvids</taxon>
        <taxon>Malvales</taxon>
        <taxon>Malvaceae</taxon>
        <taxon>Malvoideae</taxon>
        <taxon>Hibiscus</taxon>
    </lineage>
</organism>